<comment type="caution">
    <text evidence="2">The sequence shown here is derived from an EMBL/GenBank/DDBJ whole genome shotgun (WGS) entry which is preliminary data.</text>
</comment>
<gene>
    <name evidence="2" type="ORF">AS180_11815</name>
</gene>
<dbReference type="AlphaFoldDB" id="A0A0V8JKT7"/>
<evidence type="ECO:0000256" key="1">
    <source>
        <dbReference type="SAM" id="SignalP"/>
    </source>
</evidence>
<name>A0A0V8JKT7_9BACI</name>
<keyword evidence="3" id="KW-1185">Reference proteome</keyword>
<protein>
    <submittedName>
        <fullName evidence="2">Uncharacterized protein</fullName>
    </submittedName>
</protein>
<keyword evidence="1" id="KW-0732">Signal</keyword>
<dbReference type="Proteomes" id="UP000053681">
    <property type="component" value="Unassembled WGS sequence"/>
</dbReference>
<dbReference type="EMBL" id="LNQP01000038">
    <property type="protein sequence ID" value="KSU87684.1"/>
    <property type="molecule type" value="Genomic_DNA"/>
</dbReference>
<feature type="chain" id="PRO_5039287058" evidence="1">
    <location>
        <begin position="19"/>
        <end position="115"/>
    </location>
</feature>
<proteinExistence type="predicted"/>
<sequence>MKKTIIPFLLAGMLTAFAVIHTNEKAIKETDSYSTIQAKIETYAKKEEPSLSIQEIQKDETINGEKRIILFTTTDKQIGCAILQKNYLNRYQIEYISTQEPAQIEDKSALSSIYA</sequence>
<evidence type="ECO:0000313" key="3">
    <source>
        <dbReference type="Proteomes" id="UP000053681"/>
    </source>
</evidence>
<organism evidence="2 3">
    <name type="scientific">Priestia veravalensis</name>
    <dbReference type="NCBI Taxonomy" id="1414648"/>
    <lineage>
        <taxon>Bacteria</taxon>
        <taxon>Bacillati</taxon>
        <taxon>Bacillota</taxon>
        <taxon>Bacilli</taxon>
        <taxon>Bacillales</taxon>
        <taxon>Bacillaceae</taxon>
        <taxon>Priestia</taxon>
    </lineage>
</organism>
<accession>A0A0V8JKT7</accession>
<dbReference type="RefSeq" id="WP_062686849.1">
    <property type="nucleotide sequence ID" value="NZ_KQ758653.1"/>
</dbReference>
<reference evidence="2 3" key="1">
    <citation type="submission" date="2015-11" db="EMBL/GenBank/DDBJ databases">
        <title>Bacillus caseinolyticus sp nov.</title>
        <authorList>
            <person name="Dastager S.G."/>
            <person name="Mawlankar R."/>
        </authorList>
    </citation>
    <scope>NUCLEOTIDE SEQUENCE [LARGE SCALE GENOMIC DNA]</scope>
    <source>
        <strain evidence="2 3">SGD-V-76</strain>
    </source>
</reference>
<evidence type="ECO:0000313" key="2">
    <source>
        <dbReference type="EMBL" id="KSU87684.1"/>
    </source>
</evidence>
<feature type="signal peptide" evidence="1">
    <location>
        <begin position="1"/>
        <end position="18"/>
    </location>
</feature>